<sequence length="127" mass="14457">MKREARMFTLAVEAESDEHLTKLIEMALFELRESQKDAKHFFEEHGSTLRFETEGTMGGYKLDYTFGGAELVVVRNQLVSDGFKLEHRAGTFSTDALYIHKDGKSAKLLNVDTLEIKDHDPKKPLPL</sequence>
<dbReference type="RefSeq" id="WP_271197850.1">
    <property type="nucleotide sequence ID" value="NZ_BSFN01000022.1"/>
</dbReference>
<name>A0A9W6NI61_9PSED</name>
<comment type="caution">
    <text evidence="1">The sequence shown here is derived from an EMBL/GenBank/DDBJ whole genome shotgun (WGS) entry which is preliminary data.</text>
</comment>
<reference evidence="1" key="1">
    <citation type="journal article" date="2014" name="Int. J. Syst. Evol. Microbiol.">
        <title>Complete genome sequence of Corynebacterium casei LMG S-19264T (=DSM 44701T), isolated from a smear-ripened cheese.</title>
        <authorList>
            <consortium name="US DOE Joint Genome Institute (JGI-PGF)"/>
            <person name="Walter F."/>
            <person name="Albersmeier A."/>
            <person name="Kalinowski J."/>
            <person name="Ruckert C."/>
        </authorList>
    </citation>
    <scope>NUCLEOTIDE SEQUENCE</scope>
    <source>
        <strain evidence="1">VKM B-2935</strain>
    </source>
</reference>
<dbReference type="EMBL" id="BSFN01000022">
    <property type="protein sequence ID" value="GLK91600.1"/>
    <property type="molecule type" value="Genomic_DNA"/>
</dbReference>
<protein>
    <submittedName>
        <fullName evidence="1">Uncharacterized protein</fullName>
    </submittedName>
</protein>
<dbReference type="AlphaFoldDB" id="A0A9W6NI61"/>
<organism evidence="1 2">
    <name type="scientific">Pseudomonas turukhanskensis</name>
    <dbReference type="NCBI Taxonomy" id="1806536"/>
    <lineage>
        <taxon>Bacteria</taxon>
        <taxon>Pseudomonadati</taxon>
        <taxon>Pseudomonadota</taxon>
        <taxon>Gammaproteobacteria</taxon>
        <taxon>Pseudomonadales</taxon>
        <taxon>Pseudomonadaceae</taxon>
        <taxon>Pseudomonas</taxon>
    </lineage>
</organism>
<dbReference type="Proteomes" id="UP001143328">
    <property type="component" value="Unassembled WGS sequence"/>
</dbReference>
<evidence type="ECO:0000313" key="2">
    <source>
        <dbReference type="Proteomes" id="UP001143328"/>
    </source>
</evidence>
<keyword evidence="2" id="KW-1185">Reference proteome</keyword>
<evidence type="ECO:0000313" key="1">
    <source>
        <dbReference type="EMBL" id="GLK91600.1"/>
    </source>
</evidence>
<accession>A0A9W6NI61</accession>
<proteinExistence type="predicted"/>
<reference evidence="1" key="2">
    <citation type="submission" date="2023-01" db="EMBL/GenBank/DDBJ databases">
        <authorList>
            <person name="Sun Q."/>
            <person name="Evtushenko L."/>
        </authorList>
    </citation>
    <scope>NUCLEOTIDE SEQUENCE</scope>
    <source>
        <strain evidence="1">VKM B-2935</strain>
    </source>
</reference>
<gene>
    <name evidence="1" type="ORF">GCM10017655_46640</name>
</gene>